<dbReference type="Proteomes" id="UP000754821">
    <property type="component" value="Unassembled WGS sequence"/>
</dbReference>
<accession>A0ABR9FAX4</accession>
<dbReference type="InterPro" id="IPR045584">
    <property type="entry name" value="Pilin-like"/>
</dbReference>
<dbReference type="SUPFAM" id="SSF54523">
    <property type="entry name" value="Pili subunits"/>
    <property type="match status" value="1"/>
</dbReference>
<evidence type="ECO:0000313" key="1">
    <source>
        <dbReference type="EMBL" id="MBE0402335.1"/>
    </source>
</evidence>
<sequence>MIVIAIVGVLMAVAVPQYGNYLDKASLTACEGELASYRSMALVNYSLSKTAQSDSAISDDFSFQACDSQTDSRKQDLLEAFTSSDTSRDAIEIQSARGGVINIEAGKIVVKGS</sequence>
<comment type="caution">
    <text evidence="1">The sequence shown here is derived from an EMBL/GenBank/DDBJ whole genome shotgun (WGS) entry which is preliminary data.</text>
</comment>
<dbReference type="Gene3D" id="3.30.700.10">
    <property type="entry name" value="Glycoprotein, Type 4 Pilin"/>
    <property type="match status" value="1"/>
</dbReference>
<protein>
    <submittedName>
        <fullName evidence="1">Uncharacterized protein</fullName>
    </submittedName>
</protein>
<name>A0ABR9FAX4_9GAMM</name>
<dbReference type="EMBL" id="RRZC01000001">
    <property type="protein sequence ID" value="MBE0402335.1"/>
    <property type="molecule type" value="Genomic_DNA"/>
</dbReference>
<evidence type="ECO:0000313" key="2">
    <source>
        <dbReference type="Proteomes" id="UP000754821"/>
    </source>
</evidence>
<organism evidence="1 2">
    <name type="scientific">Halomonas citrativorans</name>
    <dbReference type="NCBI Taxonomy" id="2742612"/>
    <lineage>
        <taxon>Bacteria</taxon>
        <taxon>Pseudomonadati</taxon>
        <taxon>Pseudomonadota</taxon>
        <taxon>Gammaproteobacteria</taxon>
        <taxon>Oceanospirillales</taxon>
        <taxon>Halomonadaceae</taxon>
        <taxon>Halomonas</taxon>
    </lineage>
</organism>
<reference evidence="1 2" key="1">
    <citation type="submission" date="2020-07" db="EMBL/GenBank/DDBJ databases">
        <title>Halophilic bacteria isolated from french cheeses.</title>
        <authorList>
            <person name="Kothe C.I."/>
            <person name="Farah-Kraiem B."/>
            <person name="Renault P."/>
            <person name="Dridi B."/>
        </authorList>
    </citation>
    <scope>NUCLEOTIDE SEQUENCE [LARGE SCALE GENOMIC DNA]</scope>
    <source>
        <strain evidence="1 2">FME16</strain>
    </source>
</reference>
<keyword evidence="2" id="KW-1185">Reference proteome</keyword>
<gene>
    <name evidence="1" type="ORF">EI163_01975</name>
</gene>
<proteinExistence type="predicted"/>